<evidence type="ECO:0000313" key="4">
    <source>
        <dbReference type="Proteomes" id="UP000244903"/>
    </source>
</evidence>
<dbReference type="EMBL" id="CP015453">
    <property type="protein sequence ID" value="AWH95615.1"/>
    <property type="molecule type" value="Genomic_DNA"/>
</dbReference>
<keyword evidence="2" id="KW-1133">Transmembrane helix</keyword>
<evidence type="ECO:0000313" key="3">
    <source>
        <dbReference type="EMBL" id="AWH95615.1"/>
    </source>
</evidence>
<dbReference type="AlphaFoldDB" id="A0AAD0JPW3"/>
<keyword evidence="4" id="KW-1185">Reference proteome</keyword>
<evidence type="ECO:0000256" key="2">
    <source>
        <dbReference type="SAM" id="Phobius"/>
    </source>
</evidence>
<organism evidence="3 4">
    <name type="scientific">Dietzia psychralcaliphila</name>
    <dbReference type="NCBI Taxonomy" id="139021"/>
    <lineage>
        <taxon>Bacteria</taxon>
        <taxon>Bacillati</taxon>
        <taxon>Actinomycetota</taxon>
        <taxon>Actinomycetes</taxon>
        <taxon>Mycobacteriales</taxon>
        <taxon>Dietziaceae</taxon>
        <taxon>Dietzia</taxon>
    </lineage>
</organism>
<evidence type="ECO:0000256" key="1">
    <source>
        <dbReference type="SAM" id="MobiDB-lite"/>
    </source>
</evidence>
<gene>
    <name evidence="3" type="ORF">A6048_09000</name>
</gene>
<keyword evidence="2" id="KW-0812">Transmembrane</keyword>
<dbReference type="Proteomes" id="UP000244903">
    <property type="component" value="Chromosome"/>
</dbReference>
<proteinExistence type="predicted"/>
<feature type="region of interest" description="Disordered" evidence="1">
    <location>
        <begin position="25"/>
        <end position="51"/>
    </location>
</feature>
<protein>
    <submittedName>
        <fullName evidence="3">Uncharacterized protein</fullName>
    </submittedName>
</protein>
<reference evidence="3 4" key="1">
    <citation type="submission" date="2016-04" db="EMBL/GenBank/DDBJ databases">
        <title>Complete genome sequence of the haloalkaliphilic hydrocarbon-degrading bacterium Dietzia psychralcaliphila ILA-1T, isolated from a drain of a fish product-processing plant.</title>
        <authorList>
            <person name="Zhao J."/>
            <person name="Hu B."/>
            <person name="Geng S."/>
            <person name="Nie Y."/>
            <person name="Tang Y."/>
        </authorList>
    </citation>
    <scope>NUCLEOTIDE SEQUENCE [LARGE SCALE GENOMIC DNA]</scope>
    <source>
        <strain evidence="3 4">ILA-1</strain>
    </source>
</reference>
<name>A0AAD0JPW3_9ACTN</name>
<accession>A0AAD0JPW3</accession>
<feature type="transmembrane region" description="Helical" evidence="2">
    <location>
        <begin position="94"/>
        <end position="114"/>
    </location>
</feature>
<keyword evidence="2" id="KW-0472">Membrane</keyword>
<dbReference type="RefSeq" id="WP_107747489.1">
    <property type="nucleotide sequence ID" value="NZ_CP015453.1"/>
</dbReference>
<sequence length="120" mass="13027">MSVLEMQSQARPSMHWTEVCATDHDRPAASGLRSRRDTHIRHTTRTLDRGRQLSTRSVAPGRRVLVRPASADQVRACGGEVRTNAPVVDDVPTWALLVCGIVFGVLMLLALALLGGPAYA</sequence>
<dbReference type="KEGG" id="dpc:A6048_09000"/>